<keyword evidence="1" id="KW-0812">Transmembrane</keyword>
<keyword evidence="1" id="KW-0472">Membrane</keyword>
<comment type="caution">
    <text evidence="2">The sequence shown here is derived from an EMBL/GenBank/DDBJ whole genome shotgun (WGS) entry which is preliminary data.</text>
</comment>
<keyword evidence="1" id="KW-1133">Transmembrane helix</keyword>
<dbReference type="EMBL" id="JASNQZ010000008">
    <property type="protein sequence ID" value="KAL0953315.1"/>
    <property type="molecule type" value="Genomic_DNA"/>
</dbReference>
<feature type="transmembrane region" description="Helical" evidence="1">
    <location>
        <begin position="21"/>
        <end position="48"/>
    </location>
</feature>
<name>A0ABR3JC92_9AGAR</name>
<protein>
    <submittedName>
        <fullName evidence="2">Uncharacterized protein</fullName>
    </submittedName>
</protein>
<feature type="transmembrane region" description="Helical" evidence="1">
    <location>
        <begin position="161"/>
        <end position="182"/>
    </location>
</feature>
<keyword evidence="3" id="KW-1185">Reference proteome</keyword>
<sequence>MICSRTVFRCFKALERFGDRITGAAGPYFVGLAVILMSLGTICFFDVILPSLPYFIITGPICALIALNLHAHYFYVCTVPPGFVDDPPPVVPDSILWAKKKVSNRPLTSSSGVNWTSQIKITKASTTKCRKCGQTKPEVSLSPGFIDGASNILLLLRGRTIAVSVIAVYSSMITTAHVWTTFTYTAM</sequence>
<evidence type="ECO:0000313" key="3">
    <source>
        <dbReference type="Proteomes" id="UP001556367"/>
    </source>
</evidence>
<dbReference type="Proteomes" id="UP001556367">
    <property type="component" value="Unassembled WGS sequence"/>
</dbReference>
<organism evidence="2 3">
    <name type="scientific">Hohenbuehelia grisea</name>
    <dbReference type="NCBI Taxonomy" id="104357"/>
    <lineage>
        <taxon>Eukaryota</taxon>
        <taxon>Fungi</taxon>
        <taxon>Dikarya</taxon>
        <taxon>Basidiomycota</taxon>
        <taxon>Agaricomycotina</taxon>
        <taxon>Agaricomycetes</taxon>
        <taxon>Agaricomycetidae</taxon>
        <taxon>Agaricales</taxon>
        <taxon>Pleurotineae</taxon>
        <taxon>Pleurotaceae</taxon>
        <taxon>Hohenbuehelia</taxon>
    </lineage>
</organism>
<reference evidence="3" key="1">
    <citation type="submission" date="2024-06" db="EMBL/GenBank/DDBJ databases">
        <title>Multi-omics analyses provide insights into the biosynthesis of the anticancer antibiotic pleurotin in Hohenbuehelia grisea.</title>
        <authorList>
            <person name="Weaver J.A."/>
            <person name="Alberti F."/>
        </authorList>
    </citation>
    <scope>NUCLEOTIDE SEQUENCE [LARGE SCALE GENOMIC DNA]</scope>
    <source>
        <strain evidence="3">T-177</strain>
    </source>
</reference>
<gene>
    <name evidence="2" type="ORF">HGRIS_004562</name>
</gene>
<accession>A0ABR3JC92</accession>
<evidence type="ECO:0000313" key="2">
    <source>
        <dbReference type="EMBL" id="KAL0953315.1"/>
    </source>
</evidence>
<evidence type="ECO:0000256" key="1">
    <source>
        <dbReference type="SAM" id="Phobius"/>
    </source>
</evidence>
<feature type="transmembrane region" description="Helical" evidence="1">
    <location>
        <begin position="54"/>
        <end position="75"/>
    </location>
</feature>
<proteinExistence type="predicted"/>